<dbReference type="SMART" id="SM00869">
    <property type="entry name" value="Autotransporter"/>
    <property type="match status" value="1"/>
</dbReference>
<keyword evidence="4" id="KW-1185">Reference proteome</keyword>
<evidence type="ECO:0000313" key="4">
    <source>
        <dbReference type="Proteomes" id="UP000468531"/>
    </source>
</evidence>
<organism evidence="3 4">
    <name type="scientific">Bradyrhizobium uaiense</name>
    <dbReference type="NCBI Taxonomy" id="2594946"/>
    <lineage>
        <taxon>Bacteria</taxon>
        <taxon>Pseudomonadati</taxon>
        <taxon>Pseudomonadota</taxon>
        <taxon>Alphaproteobacteria</taxon>
        <taxon>Hyphomicrobiales</taxon>
        <taxon>Nitrobacteraceae</taxon>
        <taxon>Bradyrhizobium</taxon>
    </lineage>
</organism>
<accession>A0A6P1BWJ2</accession>
<reference evidence="3 4" key="1">
    <citation type="journal article" date="2020" name="Arch. Microbiol.">
        <title>Bradyrhizobium uaiense sp. nov., a new highly efficient cowpea symbiont.</title>
        <authorList>
            <person name="Cabral Michel D."/>
            <person name="Azarias Guimaraes A."/>
            <person name="Martins da Costa E."/>
            <person name="Soares de Carvalho T."/>
            <person name="Balsanelli E."/>
            <person name="Willems A."/>
            <person name="Maltempi de Souza E."/>
            <person name="de Souza Moreira F.M."/>
        </authorList>
    </citation>
    <scope>NUCLEOTIDE SEQUENCE [LARGE SCALE GENOMIC DNA]</scope>
    <source>
        <strain evidence="3 4">UFLA 03-164</strain>
    </source>
</reference>
<dbReference type="InterPro" id="IPR013425">
    <property type="entry name" value="Autotrns_rpt"/>
</dbReference>
<evidence type="ECO:0000259" key="2">
    <source>
        <dbReference type="PROSITE" id="PS51208"/>
    </source>
</evidence>
<dbReference type="Pfam" id="PF12951">
    <property type="entry name" value="PATR"/>
    <property type="match status" value="1"/>
</dbReference>
<dbReference type="GO" id="GO:0019867">
    <property type="term" value="C:outer membrane"/>
    <property type="evidence" value="ECO:0007669"/>
    <property type="project" value="InterPro"/>
</dbReference>
<dbReference type="InterPro" id="IPR036709">
    <property type="entry name" value="Autotransporte_beta_dom_sf"/>
</dbReference>
<protein>
    <submittedName>
        <fullName evidence="3">Autotransporter domain-containing protein</fullName>
    </submittedName>
</protein>
<evidence type="ECO:0000313" key="3">
    <source>
        <dbReference type="EMBL" id="NEV02003.1"/>
    </source>
</evidence>
<dbReference type="InterPro" id="IPR006315">
    <property type="entry name" value="OM_autotransptr_brl_dom"/>
</dbReference>
<sequence>MQVSEQDTTPAGAIVPCRIGVRAGSMARVMLWPLLLGAILMPRPGEAQDATWSAHPVSNDWTDSANWSSNFPPTGTATFGASSQTAITAPQMVSVGTIVLNSDAPAYRFSMGLTFTGRGIVNKSGFAPVFDNGVGFSNASSAGNAIINTTSGGAFFNNTSTAANATINNAGTVLFADSSSAGNATINSLNSVISEIHFFNTSSAGNAHISNGFSLIFDDHSTAANAIIVNPRFSDVIFAGSSTAANASIMNNRDVTFEFSSTAANASITNFGDSVLFFGDASSAGNATIINNAGGQTFFGAHATGGNARFINNAGGVFDMSHLASAGTTAGSIEGAGSFVLGGKTLTVGSNNLSTEVSGVISGTGGGLTKVGTGALTLSGNNTYTGATVVSAGTLAVNGSIAPSAVSVNGGGTLAGAGTVGATTIAGGGIVSPGGGAGGAIGTLHIAGSVAVLPGAIYALDLNAAGRSDRIVASGAANLSGGTVRLASVNGFLLNTPYTILTAAGGRTGTFSGLMSGSSSFAFIAPSLTYDANDVFLTFARNNVRFASVAQTRNQIATGAGLDGLGRGPAFNALAFSTTPAQARFAFDQLSGELHASAAGAMLDESRDVRDAVIGRLRQPFGSADGPSAALAGIGPQAVAIDGSGALAYAAEPAFKAAPKFLPQESVMTAWAQAVGDWGHTGSDGNAAALRRETGGVISGVDATFDARWRAGFAGGYTQSLLHVDDRRSAATINNYHLALYGGGQLDAWALRGGAAFTAHSIDTDRAIVFPGFVDAAKASYDAHTAQVFGEIGRGFALDRVALEPFAGLAYVHLDTGHFTETGSAALSGGGGALATAFTTLGLRGEGAVALADGKPLTVRGTLGWRHAFGDVRPETLLAFSGGGTPFTVAGVPIARDALLVEAGLGFNLARNASVGLMYSGQLARDSRDHTAKGEINWKF</sequence>
<dbReference type="AlphaFoldDB" id="A0A6P1BWJ2"/>
<dbReference type="InterPro" id="IPR005546">
    <property type="entry name" value="Autotransporte_beta"/>
</dbReference>
<dbReference type="EMBL" id="VKHP01000297">
    <property type="protein sequence ID" value="NEV02003.1"/>
    <property type="molecule type" value="Genomic_DNA"/>
</dbReference>
<proteinExistence type="predicted"/>
<feature type="domain" description="Autotransporter" evidence="2">
    <location>
        <begin position="663"/>
        <end position="940"/>
    </location>
</feature>
<dbReference type="PROSITE" id="PS51208">
    <property type="entry name" value="AUTOTRANSPORTER"/>
    <property type="match status" value="1"/>
</dbReference>
<dbReference type="Proteomes" id="UP000468531">
    <property type="component" value="Unassembled WGS sequence"/>
</dbReference>
<dbReference type="NCBIfam" id="TIGR01414">
    <property type="entry name" value="autotrans_barl"/>
    <property type="match status" value="1"/>
</dbReference>
<keyword evidence="1" id="KW-0732">Signal</keyword>
<dbReference type="NCBIfam" id="TIGR02601">
    <property type="entry name" value="autotrns_rpt"/>
    <property type="match status" value="1"/>
</dbReference>
<evidence type="ECO:0000256" key="1">
    <source>
        <dbReference type="ARBA" id="ARBA00022729"/>
    </source>
</evidence>
<name>A0A6P1BWJ2_9BRAD</name>
<comment type="caution">
    <text evidence="3">The sequence shown here is derived from an EMBL/GenBank/DDBJ whole genome shotgun (WGS) entry which is preliminary data.</text>
</comment>
<gene>
    <name evidence="3" type="ORF">FNJ47_41200</name>
</gene>
<dbReference type="Gene3D" id="2.40.128.130">
    <property type="entry name" value="Autotransporter beta-domain"/>
    <property type="match status" value="1"/>
</dbReference>
<dbReference type="Pfam" id="PF03797">
    <property type="entry name" value="Autotransporter"/>
    <property type="match status" value="1"/>
</dbReference>
<dbReference type="SUPFAM" id="SSF51126">
    <property type="entry name" value="Pectin lyase-like"/>
    <property type="match status" value="1"/>
</dbReference>
<dbReference type="SUPFAM" id="SSF103515">
    <property type="entry name" value="Autotransporter"/>
    <property type="match status" value="1"/>
</dbReference>
<dbReference type="InterPro" id="IPR011050">
    <property type="entry name" value="Pectin_lyase_fold/virulence"/>
</dbReference>